<evidence type="ECO:0000256" key="3">
    <source>
        <dbReference type="ARBA" id="ARBA00023239"/>
    </source>
</evidence>
<keyword evidence="4 6" id="KW-0539">Nucleus</keyword>
<dbReference type="AlphaFoldDB" id="A0A834KWJ6"/>
<comment type="caution">
    <text evidence="7">The sequence shown here is derived from an EMBL/GenBank/DDBJ whole genome shotgun (WGS) entry which is preliminary data.</text>
</comment>
<keyword evidence="1 6" id="KW-0540">Nuclease</keyword>
<evidence type="ECO:0000256" key="6">
    <source>
        <dbReference type="HAMAP-Rule" id="MF_03040"/>
    </source>
</evidence>
<evidence type="ECO:0000256" key="4">
    <source>
        <dbReference type="ARBA" id="ARBA00023242"/>
    </source>
</evidence>
<comment type="similarity">
    <text evidence="6">Belongs to the 2H phosphoesterase superfamily. USB1 family.</text>
</comment>
<evidence type="ECO:0000313" key="8">
    <source>
        <dbReference type="Proteomes" id="UP000614350"/>
    </source>
</evidence>
<organism evidence="7 8">
    <name type="scientific">Vespula vulgaris</name>
    <name type="common">Yellow jacket</name>
    <name type="synonym">Wasp</name>
    <dbReference type="NCBI Taxonomy" id="7454"/>
    <lineage>
        <taxon>Eukaryota</taxon>
        <taxon>Metazoa</taxon>
        <taxon>Ecdysozoa</taxon>
        <taxon>Arthropoda</taxon>
        <taxon>Hexapoda</taxon>
        <taxon>Insecta</taxon>
        <taxon>Pterygota</taxon>
        <taxon>Neoptera</taxon>
        <taxon>Endopterygota</taxon>
        <taxon>Hymenoptera</taxon>
        <taxon>Apocrita</taxon>
        <taxon>Aculeata</taxon>
        <taxon>Vespoidea</taxon>
        <taxon>Vespidae</taxon>
        <taxon>Vespinae</taxon>
        <taxon>Vespula</taxon>
    </lineage>
</organism>
<dbReference type="Gene3D" id="3.90.1140.10">
    <property type="entry name" value="Cyclic phosphodiesterase"/>
    <property type="match status" value="1"/>
</dbReference>
<gene>
    <name evidence="7" type="ORF">HZH66_000317</name>
</gene>
<dbReference type="GO" id="GO:0034477">
    <property type="term" value="P:U6 snRNA 3'-end processing"/>
    <property type="evidence" value="ECO:0007669"/>
    <property type="project" value="UniProtKB-UniRule"/>
</dbReference>
<evidence type="ECO:0000256" key="1">
    <source>
        <dbReference type="ARBA" id="ARBA00022722"/>
    </source>
</evidence>
<protein>
    <recommendedName>
        <fullName evidence="6">U6 snRNA phosphodiesterase</fullName>
        <ecNumber evidence="6">3.1.4.-</ecNumber>
    </recommendedName>
</protein>
<evidence type="ECO:0000256" key="5">
    <source>
        <dbReference type="ARBA" id="ARBA00029300"/>
    </source>
</evidence>
<dbReference type="EC" id="3.1.4.-" evidence="6"/>
<feature type="active site" description="Proton donor/acceptor" evidence="6">
    <location>
        <position position="111"/>
    </location>
</feature>
<comment type="subcellular location">
    <subcellularLocation>
        <location evidence="6">Nucleus</location>
    </subcellularLocation>
</comment>
<keyword evidence="8" id="KW-1185">Reference proteome</keyword>
<dbReference type="GO" id="GO:1990838">
    <property type="term" value="F:poly(U)-specific exoribonuclease activity, producing 3' uridine cyclic phosphate ends"/>
    <property type="evidence" value="ECO:0007669"/>
    <property type="project" value="UniProtKB-UniRule"/>
</dbReference>
<dbReference type="PANTHER" id="PTHR13522:SF3">
    <property type="entry name" value="U6 SNRNA PHOSPHODIESTERASE 1"/>
    <property type="match status" value="1"/>
</dbReference>
<reference evidence="7" key="1">
    <citation type="journal article" date="2020" name="G3 (Bethesda)">
        <title>High-Quality Assemblies for Three Invasive Social Wasps from the &lt;i&gt;Vespula&lt;/i&gt; Genus.</title>
        <authorList>
            <person name="Harrop T.W.R."/>
            <person name="Guhlin J."/>
            <person name="McLaughlin G.M."/>
            <person name="Permina E."/>
            <person name="Stockwell P."/>
            <person name="Gilligan J."/>
            <person name="Le Lec M.F."/>
            <person name="Gruber M.A.M."/>
            <person name="Quinn O."/>
            <person name="Lovegrove M."/>
            <person name="Duncan E.J."/>
            <person name="Remnant E.J."/>
            <person name="Van Eeckhoven J."/>
            <person name="Graham B."/>
            <person name="Knapp R.A."/>
            <person name="Langford K.W."/>
            <person name="Kronenberg Z."/>
            <person name="Press M.O."/>
            <person name="Eacker S.M."/>
            <person name="Wilson-Rankin E.E."/>
            <person name="Purcell J."/>
            <person name="Lester P.J."/>
            <person name="Dearden P.K."/>
        </authorList>
    </citation>
    <scope>NUCLEOTIDE SEQUENCE</scope>
    <source>
        <strain evidence="7">Marl-1</strain>
    </source>
</reference>
<keyword evidence="2 6" id="KW-0378">Hydrolase</keyword>
<accession>A0A834KWJ6</accession>
<comment type="function">
    <text evidence="6">Phosphodiesterase responsible for the U6 snRNA 3' end processing. Acts as an exoribonuclease (RNase) responsible for trimming the poly(U) tract of the last nucleotides in the pre-U6 snRNA molecule, leading to the formation of mature U6 snRNA.</text>
</comment>
<dbReference type="InterPro" id="IPR027521">
    <property type="entry name" value="Usb1"/>
</dbReference>
<sequence length="254" mass="30175">MSSINSLNLISEYYSSNSEDEEEENEKYKKISESFSVPQSILLWKGVPHHEEIIDNPSDHKGKIRTFKHERGNWATLVYVNYTPSDVMLSWIKSIGIWLPKDSNILFEQFHVSLTRTLILKFHWIESFVESLKKLFQKTNKFTMELTDIKVYCNEERTRTFLGINCYSNVLNYLISTIDNLLKEYQLPLFYEDPSFHISILWWVGDKEDYLNKVLPSIKSSFNKFLIDYTEENYVHINELYCKVGNKLYTFKLQ</sequence>
<dbReference type="Pfam" id="PF09749">
    <property type="entry name" value="HVSL"/>
    <property type="match status" value="1"/>
</dbReference>
<dbReference type="HAMAP" id="MF_03040">
    <property type="entry name" value="USB1"/>
    <property type="match status" value="1"/>
</dbReference>
<dbReference type="EMBL" id="JACSEA010000001">
    <property type="protein sequence ID" value="KAF7411421.1"/>
    <property type="molecule type" value="Genomic_DNA"/>
</dbReference>
<comment type="catalytic activity">
    <reaction evidence="5">
        <text>a 3'-end uridylyl-uridine-RNA = a 3'-end 2',3'-cyclophospho-uridine-RNA + uridine</text>
        <dbReference type="Rhea" id="RHEA:46052"/>
        <dbReference type="Rhea" id="RHEA-COMP:17384"/>
        <dbReference type="Rhea" id="RHEA-COMP:17385"/>
        <dbReference type="ChEBI" id="CHEBI:16704"/>
        <dbReference type="ChEBI" id="CHEBI:85643"/>
        <dbReference type="ChEBI" id="CHEBI:85644"/>
    </reaction>
    <physiologicalReaction direction="left-to-right" evidence="5">
        <dbReference type="Rhea" id="RHEA:46053"/>
    </physiologicalReaction>
</comment>
<evidence type="ECO:0000313" key="7">
    <source>
        <dbReference type="EMBL" id="KAF7411421.1"/>
    </source>
</evidence>
<dbReference type="PANTHER" id="PTHR13522">
    <property type="entry name" value="U6 SNRNA PHOSPHODIESTERASE 1"/>
    <property type="match status" value="1"/>
</dbReference>
<proteinExistence type="inferred from homology"/>
<dbReference type="GO" id="GO:0016829">
    <property type="term" value="F:lyase activity"/>
    <property type="evidence" value="ECO:0007669"/>
    <property type="project" value="UniProtKB-KW"/>
</dbReference>
<evidence type="ECO:0000256" key="2">
    <source>
        <dbReference type="ARBA" id="ARBA00022801"/>
    </source>
</evidence>
<keyword evidence="3" id="KW-0456">Lyase</keyword>
<feature type="active site" description="Proton donor/acceptor" evidence="6">
    <location>
        <position position="197"/>
    </location>
</feature>
<name>A0A834KWJ6_VESVU</name>
<dbReference type="GO" id="GO:0005634">
    <property type="term" value="C:nucleus"/>
    <property type="evidence" value="ECO:0007669"/>
    <property type="project" value="UniProtKB-SubCell"/>
</dbReference>
<dbReference type="Proteomes" id="UP000614350">
    <property type="component" value="Unassembled WGS sequence"/>
</dbReference>